<dbReference type="STRING" id="336831.WG68_07415"/>
<keyword evidence="3" id="KW-0963">Cytoplasm</keyword>
<dbReference type="OrthoDB" id="9131762at2"/>
<name>A0A0M2V943_9GAMM</name>
<sequence length="347" mass="38581">MSVDVLHFAINYIELSDSGEHRAHYREQLIGTTGSVATLLEQLHLAYNGKPAKGYASFSEDKDPAVAQALASWQAGDTDYLGFAKATTDALVTQLSTHQLPETGYLLLGHYRYLASEFLLVGLLGSKDHFALTEQLDLSTSRHLDIARMQLAARLDLTEYQVNAHAGNYISFIRGRAGRKVADFFLDFLGCTEGADARQNSKKVLASVEEYFTAAEFEQPEKTSARRQIFDYCEERAKAGQDVVLAELSAVVDPEQENGFLHYCAEQQLEVAEQFPVEVKELKKMVKFNGAGGGLSLSFDEKLLGERVQYDVGTDTLIIKGTPPNLRDQLQRFTQGYSAFQRQADDE</sequence>
<evidence type="ECO:0000256" key="1">
    <source>
        <dbReference type="ARBA" id="ARBA00004453"/>
    </source>
</evidence>
<evidence type="ECO:0000256" key="3">
    <source>
        <dbReference type="ARBA" id="ARBA00022490"/>
    </source>
</evidence>
<dbReference type="PANTHER" id="PTHR38772">
    <property type="match status" value="1"/>
</dbReference>
<reference evidence="4 5" key="1">
    <citation type="submission" date="2015-03" db="EMBL/GenBank/DDBJ databases">
        <title>Draft genome sequences of two protease-producing strains of Arsukibacterium isolated from two cold and alkaline environments.</title>
        <authorList>
            <person name="Lylloff J.E."/>
            <person name="Skov L.B."/>
            <person name="Jepsen M."/>
            <person name="Hallin P.F."/>
            <person name="Sorensen S.J."/>
            <person name="Stougaard P."/>
            <person name="Glaring M.A."/>
        </authorList>
    </citation>
    <scope>NUCLEOTIDE SEQUENCE [LARGE SCALE GENOMIC DNA]</scope>
    <source>
        <strain evidence="4 5">GCM72</strain>
    </source>
</reference>
<evidence type="ECO:0000313" key="5">
    <source>
        <dbReference type="Proteomes" id="UP000034228"/>
    </source>
</evidence>
<dbReference type="RefSeq" id="WP_046557028.1">
    <property type="nucleotide sequence ID" value="NZ_LAHO01000005.1"/>
</dbReference>
<dbReference type="AlphaFoldDB" id="A0A0M2V943"/>
<comment type="similarity">
    <text evidence="2">Belongs to the YejK family.</text>
</comment>
<evidence type="ECO:0000313" key="4">
    <source>
        <dbReference type="EMBL" id="KKO46170.1"/>
    </source>
</evidence>
<dbReference type="NCBIfam" id="NF001557">
    <property type="entry name" value="PRK00378.1"/>
    <property type="match status" value="1"/>
</dbReference>
<dbReference type="GO" id="GO:0043590">
    <property type="term" value="C:bacterial nucleoid"/>
    <property type="evidence" value="ECO:0007669"/>
    <property type="project" value="TreeGrafter"/>
</dbReference>
<organism evidence="4 5">
    <name type="scientific">Arsukibacterium ikkense</name>
    <dbReference type="NCBI Taxonomy" id="336831"/>
    <lineage>
        <taxon>Bacteria</taxon>
        <taxon>Pseudomonadati</taxon>
        <taxon>Pseudomonadota</taxon>
        <taxon>Gammaproteobacteria</taxon>
        <taxon>Chromatiales</taxon>
        <taxon>Chromatiaceae</taxon>
        <taxon>Arsukibacterium</taxon>
    </lineage>
</organism>
<dbReference type="Pfam" id="PF04245">
    <property type="entry name" value="NA37"/>
    <property type="match status" value="1"/>
</dbReference>
<dbReference type="PATRIC" id="fig|336831.14.peg.1390"/>
<protein>
    <submittedName>
        <fullName evidence="4">Nucleoid-associated protein NdpA</fullName>
    </submittedName>
</protein>
<keyword evidence="5" id="KW-1185">Reference proteome</keyword>
<gene>
    <name evidence="4" type="ORF">WG68_07415</name>
</gene>
<dbReference type="PANTHER" id="PTHR38772:SF1">
    <property type="entry name" value="NUCLEOID-ASSOCIATED PROTEIN YEJK"/>
    <property type="match status" value="1"/>
</dbReference>
<dbReference type="GO" id="GO:0003690">
    <property type="term" value="F:double-stranded DNA binding"/>
    <property type="evidence" value="ECO:0007669"/>
    <property type="project" value="TreeGrafter"/>
</dbReference>
<dbReference type="InterPro" id="IPR007358">
    <property type="entry name" value="Nucleoid_associated_NdpA"/>
</dbReference>
<dbReference type="GO" id="GO:0003727">
    <property type="term" value="F:single-stranded RNA binding"/>
    <property type="evidence" value="ECO:0007669"/>
    <property type="project" value="TreeGrafter"/>
</dbReference>
<dbReference type="EMBL" id="LAHO01000005">
    <property type="protein sequence ID" value="KKO46170.1"/>
    <property type="molecule type" value="Genomic_DNA"/>
</dbReference>
<comment type="caution">
    <text evidence="4">The sequence shown here is derived from an EMBL/GenBank/DDBJ whole genome shotgun (WGS) entry which is preliminary data.</text>
</comment>
<evidence type="ECO:0000256" key="2">
    <source>
        <dbReference type="ARBA" id="ARBA00009035"/>
    </source>
</evidence>
<dbReference type="Proteomes" id="UP000034228">
    <property type="component" value="Unassembled WGS sequence"/>
</dbReference>
<comment type="subcellular location">
    <subcellularLocation>
        <location evidence="1">Cytoplasm</location>
        <location evidence="1">Nucleoid</location>
    </subcellularLocation>
</comment>
<proteinExistence type="inferred from homology"/>
<accession>A0A0M2V943</accession>